<dbReference type="OrthoDB" id="9816422at2"/>
<accession>A0A140E513</accession>
<dbReference type="InterPro" id="IPR027417">
    <property type="entry name" value="P-loop_NTPase"/>
</dbReference>
<keyword evidence="3" id="KW-1185">Reference proteome</keyword>
<dbReference type="InterPro" id="IPR014117">
    <property type="entry name" value="TraC-F-type"/>
</dbReference>
<dbReference type="SUPFAM" id="SSF52540">
    <property type="entry name" value="P-loop containing nucleoside triphosphate hydrolases"/>
    <property type="match status" value="1"/>
</dbReference>
<evidence type="ECO:0000313" key="3">
    <source>
        <dbReference type="Proteomes" id="UP000030512"/>
    </source>
</evidence>
<name>A0A140E513_9GAMM</name>
<gene>
    <name evidence="2" type="ORF">JT25_003110</name>
</gene>
<organism evidence="2 3">
    <name type="scientific">Methylomonas denitrificans</name>
    <dbReference type="NCBI Taxonomy" id="1538553"/>
    <lineage>
        <taxon>Bacteria</taxon>
        <taxon>Pseudomonadati</taxon>
        <taxon>Pseudomonadota</taxon>
        <taxon>Gammaproteobacteria</taxon>
        <taxon>Methylococcales</taxon>
        <taxon>Methylococcaceae</taxon>
        <taxon>Methylomonas</taxon>
    </lineage>
</organism>
<dbReference type="InterPro" id="IPR043964">
    <property type="entry name" value="P-loop_TraG"/>
</dbReference>
<evidence type="ECO:0000259" key="1">
    <source>
        <dbReference type="Pfam" id="PF19044"/>
    </source>
</evidence>
<dbReference type="Gene3D" id="1.10.8.730">
    <property type="match status" value="1"/>
</dbReference>
<dbReference type="Pfam" id="PF11130">
    <property type="entry name" value="TraC_F_IV"/>
    <property type="match status" value="1"/>
</dbReference>
<evidence type="ECO:0000313" key="2">
    <source>
        <dbReference type="EMBL" id="AMK75487.1"/>
    </source>
</evidence>
<dbReference type="Proteomes" id="UP000030512">
    <property type="component" value="Chromosome"/>
</dbReference>
<proteinExistence type="predicted"/>
<reference evidence="2 3" key="1">
    <citation type="journal article" date="2015" name="Environ. Microbiol.">
        <title>Methane oxidation coupled to nitrate reduction under hypoxia by the Gammaproteobacterium Methylomonas denitrificans, sp. nov. type strain FJG1.</title>
        <authorList>
            <person name="Kits K.D."/>
            <person name="Klotz M.G."/>
            <person name="Stein L.Y."/>
        </authorList>
    </citation>
    <scope>NUCLEOTIDE SEQUENCE [LARGE SCALE GENOMIC DNA]</scope>
    <source>
        <strain evidence="2 3">FJG1</strain>
    </source>
</reference>
<protein>
    <submittedName>
        <fullName evidence="2">Conjugal transfer protein TraC</fullName>
    </submittedName>
</protein>
<dbReference type="InterPro" id="IPR025955">
    <property type="entry name" value="TraC/Conjuga_ATPase"/>
</dbReference>
<dbReference type="Gene3D" id="3.40.50.300">
    <property type="entry name" value="P-loop containing nucleotide triphosphate hydrolases"/>
    <property type="match status" value="1"/>
</dbReference>
<dbReference type="NCBIfam" id="TIGR02746">
    <property type="entry name" value="TraC-F-type"/>
    <property type="match status" value="1"/>
</dbReference>
<dbReference type="PANTHER" id="PTHR38467:SF1">
    <property type="entry name" value="CONJUGATIVE TRANSFER: ASSEMBLY"/>
    <property type="match status" value="1"/>
</dbReference>
<dbReference type="KEGG" id="mdn:JT25_003110"/>
<dbReference type="CDD" id="cd01127">
    <property type="entry name" value="TrwB_TraG_TraD_VirD4"/>
    <property type="match status" value="1"/>
</dbReference>
<dbReference type="RefSeq" id="WP_062327537.1">
    <property type="nucleotide sequence ID" value="NZ_CP014476.1"/>
</dbReference>
<dbReference type="EMBL" id="CP014476">
    <property type="protein sequence ID" value="AMK75487.1"/>
    <property type="molecule type" value="Genomic_DNA"/>
</dbReference>
<dbReference type="Pfam" id="PF19044">
    <property type="entry name" value="P-loop_TraG"/>
    <property type="match status" value="1"/>
</dbReference>
<feature type="domain" description="TraG P-loop" evidence="1">
    <location>
        <begin position="431"/>
        <end position="790"/>
    </location>
</feature>
<dbReference type="AlphaFoldDB" id="A0A140E513"/>
<dbReference type="InterPro" id="IPR053155">
    <property type="entry name" value="F-pilin_assembly_TraC"/>
</dbReference>
<dbReference type="PANTHER" id="PTHR38467">
    <property type="match status" value="1"/>
</dbReference>
<dbReference type="STRING" id="1538553.JT25_003110"/>
<sequence>MTTAQRPRADQLFTVLAYEYDHHLFLMADSSIGFGFLCRPLTGADASVSARVNVLLNQDWPTETLLQVSLWTSPDIEESLAIMQTRRLKQQKPTYKTMTQASIEFLRQGTTKPPESISGARLRRSHIFVTVKLPMGHPRPSESDIRRATELQLATQQSLSTIGLYPEVLGADQYVRILNTLLNWQPDAGWKDRVVPECDPTQLIRDQLLDFDNAIRTDEKGIWLGSKRVKTLSAKRTPDHFYFGSAKSYLGDILSGTRGIRQNTLLSLTLHYPDAESTRTHQEGVRQFITNQVNTPIARFLPVLVQRKHHFDVLFDAYRDGDRPIRAYFGVLLFCDEQEEAAAVSNARVYFRELGFQLLEDKYFCLPFFLNCLPFGPERSAIADLKRYRTLATRHAIPLLPLFGDWAGTGTPTLNFVSRNGEHMAVSLFDTTGNYNLCIAAESGKGKSFLTNEIIVSYLTEGAQIWAIDVGRSYENLCEVLEGDFVKFTHGSNICMNPFEIVQNFEEEADMLAGLVSQMAAPTEKLTDFQTAGLKRILKQLWTEKSQAMSVDDIARQLCAETDQRLKDVGEQLFPFTTKGEYGRYFNGRNNAKFTNDFTVLELEELKGRKHLQQVVLLQLIYQIQQEMYLGERNRPKIVIIDEAWDLLTEGDVAKFMEHGYRRFRKYGGAAVTITQSVNDLYRNAAGRAIVENSANMYLLGQKAEVIEGMKQDRRLPLSDGGYELLKTVHTLPGAYSEIFFITEMDSGIGRLIVDPFKRILFSTKPEDVNALKQLRRQGLSLGDAIQQLIDSRSSKPRETSYGS</sequence>